<keyword evidence="3" id="KW-1185">Reference proteome</keyword>
<feature type="region of interest" description="Disordered" evidence="1">
    <location>
        <begin position="38"/>
        <end position="75"/>
    </location>
</feature>
<feature type="compositionally biased region" description="Basic and acidic residues" evidence="1">
    <location>
        <begin position="57"/>
        <end position="75"/>
    </location>
</feature>
<proteinExistence type="predicted"/>
<evidence type="ECO:0000313" key="3">
    <source>
        <dbReference type="Proteomes" id="UP001158576"/>
    </source>
</evidence>
<dbReference type="Proteomes" id="UP001158576">
    <property type="component" value="Chromosome PAR"/>
</dbReference>
<sequence length="129" mass="14057">MSRFEDEAAAPPMGVGGETDSDGYVAPKLYWKAAVTDSESGFEDNGGSSVSAKPVLARREEKSSDGGRNREIIAKDGQDQRYIDVTDAQIAEMEPLGSKKVKYEDRNYTLSAYAKLTKVQVTSSAKRVK</sequence>
<organism evidence="2 3">
    <name type="scientific">Oikopleura dioica</name>
    <name type="common">Tunicate</name>
    <dbReference type="NCBI Taxonomy" id="34765"/>
    <lineage>
        <taxon>Eukaryota</taxon>
        <taxon>Metazoa</taxon>
        <taxon>Chordata</taxon>
        <taxon>Tunicata</taxon>
        <taxon>Appendicularia</taxon>
        <taxon>Copelata</taxon>
        <taxon>Oikopleuridae</taxon>
        <taxon>Oikopleura</taxon>
    </lineage>
</organism>
<name>A0ABN7RJI7_OIKDI</name>
<evidence type="ECO:0000256" key="1">
    <source>
        <dbReference type="SAM" id="MobiDB-lite"/>
    </source>
</evidence>
<feature type="region of interest" description="Disordered" evidence="1">
    <location>
        <begin position="1"/>
        <end position="22"/>
    </location>
</feature>
<reference evidence="2 3" key="1">
    <citation type="submission" date="2021-04" db="EMBL/GenBank/DDBJ databases">
        <authorList>
            <person name="Bliznina A."/>
        </authorList>
    </citation>
    <scope>NUCLEOTIDE SEQUENCE [LARGE SCALE GENOMIC DNA]</scope>
</reference>
<accession>A0ABN7RJI7</accession>
<protein>
    <submittedName>
        <fullName evidence="2">Oidioi.mRNA.OKI2018_I69.PAR.g8967.t1.cds</fullName>
    </submittedName>
</protein>
<gene>
    <name evidence="2" type="ORF">OKIOD_LOCUS525</name>
</gene>
<evidence type="ECO:0000313" key="2">
    <source>
        <dbReference type="EMBL" id="CAG5078366.1"/>
    </source>
</evidence>
<dbReference type="EMBL" id="OU015568">
    <property type="protein sequence ID" value="CAG5078366.1"/>
    <property type="molecule type" value="Genomic_DNA"/>
</dbReference>